<accession>A0A9P7K3K7</accession>
<evidence type="ECO:0000256" key="2">
    <source>
        <dbReference type="ARBA" id="ARBA00022801"/>
    </source>
</evidence>
<keyword evidence="2" id="KW-0378">Hydrolase</keyword>
<comment type="similarity">
    <text evidence="1">Belongs to the 'GDSL' lipolytic enzyme family.</text>
</comment>
<dbReference type="InterPro" id="IPR037459">
    <property type="entry name" value="RhgT-like"/>
</dbReference>
<keyword evidence="4" id="KW-1185">Reference proteome</keyword>
<dbReference type="SUPFAM" id="SSF52266">
    <property type="entry name" value="SGNH hydrolase"/>
    <property type="match status" value="1"/>
</dbReference>
<dbReference type="EMBL" id="JABCKI010006140">
    <property type="protein sequence ID" value="KAG5635249.1"/>
    <property type="molecule type" value="Genomic_DNA"/>
</dbReference>
<evidence type="ECO:0008006" key="5">
    <source>
        <dbReference type="Google" id="ProtNLM"/>
    </source>
</evidence>
<dbReference type="GO" id="GO:0016787">
    <property type="term" value="F:hydrolase activity"/>
    <property type="evidence" value="ECO:0007669"/>
    <property type="project" value="UniProtKB-KW"/>
</dbReference>
<dbReference type="Proteomes" id="UP000717328">
    <property type="component" value="Unassembled WGS sequence"/>
</dbReference>
<evidence type="ECO:0000313" key="4">
    <source>
        <dbReference type="Proteomes" id="UP000717328"/>
    </source>
</evidence>
<proteinExistence type="inferred from homology"/>
<name>A0A9P7K3K7_9AGAR</name>
<comment type="caution">
    <text evidence="3">The sequence shown here is derived from an EMBL/GenBank/DDBJ whole genome shotgun (WGS) entry which is preliminary data.</text>
</comment>
<dbReference type="OrthoDB" id="5041285at2759"/>
<organism evidence="3 4">
    <name type="scientific">Sphagnurus paluster</name>
    <dbReference type="NCBI Taxonomy" id="117069"/>
    <lineage>
        <taxon>Eukaryota</taxon>
        <taxon>Fungi</taxon>
        <taxon>Dikarya</taxon>
        <taxon>Basidiomycota</taxon>
        <taxon>Agaricomycotina</taxon>
        <taxon>Agaricomycetes</taxon>
        <taxon>Agaricomycetidae</taxon>
        <taxon>Agaricales</taxon>
        <taxon>Tricholomatineae</taxon>
        <taxon>Lyophyllaceae</taxon>
        <taxon>Sphagnurus</taxon>
    </lineage>
</organism>
<dbReference type="PANTHER" id="PTHR43695">
    <property type="entry name" value="PUTATIVE (AFU_ORTHOLOGUE AFUA_2G17250)-RELATED"/>
    <property type="match status" value="1"/>
</dbReference>
<dbReference type="PANTHER" id="PTHR43695:SF1">
    <property type="entry name" value="RHAMNOGALACTURONAN ACETYLESTERASE"/>
    <property type="match status" value="1"/>
</dbReference>
<dbReference type="AlphaFoldDB" id="A0A9P7K3K7"/>
<evidence type="ECO:0000256" key="1">
    <source>
        <dbReference type="ARBA" id="ARBA00008668"/>
    </source>
</evidence>
<dbReference type="InterPro" id="IPR036514">
    <property type="entry name" value="SGNH_hydro_sf"/>
</dbReference>
<reference evidence="3" key="1">
    <citation type="submission" date="2021-02" db="EMBL/GenBank/DDBJ databases">
        <authorList>
            <person name="Nieuwenhuis M."/>
            <person name="Van De Peppel L.J.J."/>
        </authorList>
    </citation>
    <scope>NUCLEOTIDE SEQUENCE</scope>
    <source>
        <strain evidence="3">D49</strain>
    </source>
</reference>
<reference evidence="3" key="2">
    <citation type="submission" date="2021-10" db="EMBL/GenBank/DDBJ databases">
        <title>Phylogenomics reveals ancestral predisposition of the termite-cultivated fungus Termitomyces towards a domesticated lifestyle.</title>
        <authorList>
            <person name="Auxier B."/>
            <person name="Grum-Grzhimaylo A."/>
            <person name="Cardenas M.E."/>
            <person name="Lodge J.D."/>
            <person name="Laessoe T."/>
            <person name="Pedersen O."/>
            <person name="Smith M.E."/>
            <person name="Kuyper T.W."/>
            <person name="Franco-Molano E.A."/>
            <person name="Baroni T.J."/>
            <person name="Aanen D.K."/>
        </authorList>
    </citation>
    <scope>NUCLEOTIDE SEQUENCE</scope>
    <source>
        <strain evidence="3">D49</strain>
    </source>
</reference>
<dbReference type="Gene3D" id="3.40.50.1110">
    <property type="entry name" value="SGNH hydrolase"/>
    <property type="match status" value="1"/>
</dbReference>
<protein>
    <recommendedName>
        <fullName evidence="5">SGNH hydrolase-type esterase domain-containing protein</fullName>
    </recommendedName>
</protein>
<sequence length="140" mass="14994">MDTATFAANLEGLTKIVQNAGCSPILVTSLCRRTFTGSTLTDILAPYSDQTIAIAKKLGLPLLPLLADCRAYVQKLGKGNAQQFNFDYDTTNKDTTHLNALGWKYFGRMVADEVKKNVPALAANIKADDALSAKIAAGTL</sequence>
<evidence type="ECO:0000313" key="3">
    <source>
        <dbReference type="EMBL" id="KAG5635249.1"/>
    </source>
</evidence>
<gene>
    <name evidence="3" type="ORF">H0H81_011935</name>
</gene>